<evidence type="ECO:0000313" key="3">
    <source>
        <dbReference type="Proteomes" id="UP000231136"/>
    </source>
</evidence>
<feature type="transmembrane region" description="Helical" evidence="1">
    <location>
        <begin position="51"/>
        <end position="68"/>
    </location>
</feature>
<protein>
    <submittedName>
        <fullName evidence="2">Uncharacterized protein</fullName>
    </submittedName>
</protein>
<evidence type="ECO:0000313" key="2">
    <source>
        <dbReference type="EMBL" id="PIP86041.1"/>
    </source>
</evidence>
<reference evidence="2 3" key="1">
    <citation type="submission" date="2017-09" db="EMBL/GenBank/DDBJ databases">
        <title>Depth-based differentiation of microbial function through sediment-hosted aquifers and enrichment of novel symbionts in the deep terrestrial subsurface.</title>
        <authorList>
            <person name="Probst A.J."/>
            <person name="Ladd B."/>
            <person name="Jarett J.K."/>
            <person name="Geller-Mcgrath D.E."/>
            <person name="Sieber C.M."/>
            <person name="Emerson J.B."/>
            <person name="Anantharaman K."/>
            <person name="Thomas B.C."/>
            <person name="Malmstrom R."/>
            <person name="Stieglmeier M."/>
            <person name="Klingl A."/>
            <person name="Woyke T."/>
            <person name="Ryan C.M."/>
            <person name="Banfield J.F."/>
        </authorList>
    </citation>
    <scope>NUCLEOTIDE SEQUENCE [LARGE SCALE GENOMIC DNA]</scope>
    <source>
        <strain evidence="2">CG22_combo_CG10-13_8_21_14_all_43_12</strain>
    </source>
</reference>
<dbReference type="EMBL" id="PCTR01000039">
    <property type="protein sequence ID" value="PIP86041.1"/>
    <property type="molecule type" value="Genomic_DNA"/>
</dbReference>
<proteinExistence type="predicted"/>
<evidence type="ECO:0000256" key="1">
    <source>
        <dbReference type="SAM" id="Phobius"/>
    </source>
</evidence>
<gene>
    <name evidence="2" type="ORF">COW83_01110</name>
</gene>
<comment type="caution">
    <text evidence="2">The sequence shown here is derived from an EMBL/GenBank/DDBJ whole genome shotgun (WGS) entry which is preliminary data.</text>
</comment>
<keyword evidence="1" id="KW-1133">Transmembrane helix</keyword>
<keyword evidence="1" id="KW-0812">Transmembrane</keyword>
<sequence length="145" mass="16925">PWHLLRPKTGKEIPFLILISFLATFAFSRFVTSLPFPNLYLKVRDIHVHHFAYGIFILGIVGFLSLVLERTDKLKLQLSVIYGIGLGLAFDEFAMWIQLEDVYKDRSTYDAIVSISLILLNIVYFADFWKKWGHRLGLLFKRLFT</sequence>
<name>A0A2H0DVK0_9BACT</name>
<feature type="non-terminal residue" evidence="2">
    <location>
        <position position="1"/>
    </location>
</feature>
<feature type="transmembrane region" description="Helical" evidence="1">
    <location>
        <begin position="80"/>
        <end position="99"/>
    </location>
</feature>
<feature type="transmembrane region" description="Helical" evidence="1">
    <location>
        <begin position="111"/>
        <end position="129"/>
    </location>
</feature>
<keyword evidence="1" id="KW-0472">Membrane</keyword>
<dbReference type="AlphaFoldDB" id="A0A2H0DVK0"/>
<dbReference type="Proteomes" id="UP000231136">
    <property type="component" value="Unassembled WGS sequence"/>
</dbReference>
<feature type="transmembrane region" description="Helical" evidence="1">
    <location>
        <begin position="12"/>
        <end position="31"/>
    </location>
</feature>
<accession>A0A2H0DVK0</accession>
<organism evidence="2 3">
    <name type="scientific">Candidatus Collierbacteria bacterium CG22_combo_CG10-13_8_21_14_all_43_12</name>
    <dbReference type="NCBI Taxonomy" id="1974537"/>
    <lineage>
        <taxon>Bacteria</taxon>
        <taxon>Candidatus Collieribacteriota</taxon>
    </lineage>
</organism>